<dbReference type="WBParaSite" id="SPAL_0001545000.1">
    <property type="protein sequence ID" value="SPAL_0001545000.1"/>
    <property type="gene ID" value="SPAL_0001545000"/>
</dbReference>
<dbReference type="Proteomes" id="UP000046392">
    <property type="component" value="Unplaced"/>
</dbReference>
<evidence type="ECO:0000313" key="2">
    <source>
        <dbReference type="Proteomes" id="UP000046392"/>
    </source>
</evidence>
<dbReference type="Pfam" id="PF10323">
    <property type="entry name" value="7TM_GPCR_Srv"/>
    <property type="match status" value="1"/>
</dbReference>
<keyword evidence="2" id="KW-1185">Reference proteome</keyword>
<keyword evidence="1" id="KW-0472">Membrane</keyword>
<feature type="transmembrane region" description="Helical" evidence="1">
    <location>
        <begin position="255"/>
        <end position="273"/>
    </location>
</feature>
<feature type="transmembrane region" description="Helical" evidence="1">
    <location>
        <begin position="173"/>
        <end position="194"/>
    </location>
</feature>
<dbReference type="InterPro" id="IPR019426">
    <property type="entry name" value="7TM_GPCR_serpentine_rcpt_Srv"/>
</dbReference>
<dbReference type="Gene3D" id="1.20.1070.10">
    <property type="entry name" value="Rhodopsin 7-helix transmembrane proteins"/>
    <property type="match status" value="1"/>
</dbReference>
<dbReference type="SUPFAM" id="SSF81321">
    <property type="entry name" value="Family A G protein-coupled receptor-like"/>
    <property type="match status" value="1"/>
</dbReference>
<proteinExistence type="predicted"/>
<sequence>MNSLEIFQLLYLIPSLIFMGIIGYLLLKNILMGTPTFCNEFYPFLCYRIINDLFYHVSMLFMLKFPIWGFFLDTFTDNTFLAQIGFLIGTSTCSVPFIHGLIISFIRFVAIYYPIKYKSIFTSRRIKQMCIGMFLCSFGIGLPTVFFESSYLLKNDTFTLTPSYITSSIIFYQMSYGIFFYGSAIVLSFSLNVLNIIGLNRKKYNRNIRYSDKYYIIYSFFTLFTSILMEIYIAFRIGGTYLKNINVNYIANTVLSWSADIVTLGNFYFIIIISRDIRKLLAESFRIMFSKENYSYSSGQYVQTKNNGTNI</sequence>
<keyword evidence="1" id="KW-0812">Transmembrane</keyword>
<keyword evidence="1" id="KW-1133">Transmembrane helix</keyword>
<dbReference type="PANTHER" id="PTHR31627:SF42">
    <property type="entry name" value="G_PROTEIN_RECEP_F1_2 DOMAIN-CONTAINING PROTEIN-RELATED"/>
    <property type="match status" value="1"/>
</dbReference>
<feature type="transmembrane region" description="Helical" evidence="1">
    <location>
        <begin position="6"/>
        <end position="27"/>
    </location>
</feature>
<dbReference type="InterPro" id="IPR051119">
    <property type="entry name" value="Nematode_SR-like"/>
</dbReference>
<dbReference type="PANTHER" id="PTHR31627">
    <property type="entry name" value="SERPENTINE RECEPTOR CLASS GAMMA-RELATED"/>
    <property type="match status" value="1"/>
</dbReference>
<feature type="transmembrane region" description="Helical" evidence="1">
    <location>
        <begin position="131"/>
        <end position="153"/>
    </location>
</feature>
<evidence type="ECO:0000313" key="3">
    <source>
        <dbReference type="WBParaSite" id="SPAL_0001545000.1"/>
    </source>
</evidence>
<feature type="transmembrane region" description="Helical" evidence="1">
    <location>
        <begin position="215"/>
        <end position="235"/>
    </location>
</feature>
<dbReference type="AlphaFoldDB" id="A0A0N5CC41"/>
<feature type="transmembrane region" description="Helical" evidence="1">
    <location>
        <begin position="84"/>
        <end position="110"/>
    </location>
</feature>
<evidence type="ECO:0000256" key="1">
    <source>
        <dbReference type="SAM" id="Phobius"/>
    </source>
</evidence>
<feature type="transmembrane region" description="Helical" evidence="1">
    <location>
        <begin position="53"/>
        <end position="72"/>
    </location>
</feature>
<protein>
    <submittedName>
        <fullName evidence="3">7TM_GPCR_Srx domain-containing protein</fullName>
    </submittedName>
</protein>
<accession>A0A0N5CC41</accession>
<name>A0A0N5CC41_STREA</name>
<organism evidence="2 3">
    <name type="scientific">Strongyloides papillosus</name>
    <name type="common">Intestinal threadworm</name>
    <dbReference type="NCBI Taxonomy" id="174720"/>
    <lineage>
        <taxon>Eukaryota</taxon>
        <taxon>Metazoa</taxon>
        <taxon>Ecdysozoa</taxon>
        <taxon>Nematoda</taxon>
        <taxon>Chromadorea</taxon>
        <taxon>Rhabditida</taxon>
        <taxon>Tylenchina</taxon>
        <taxon>Panagrolaimomorpha</taxon>
        <taxon>Strongyloidoidea</taxon>
        <taxon>Strongyloididae</taxon>
        <taxon>Strongyloides</taxon>
    </lineage>
</organism>
<reference evidence="3" key="1">
    <citation type="submission" date="2017-02" db="UniProtKB">
        <authorList>
            <consortium name="WormBaseParasite"/>
        </authorList>
    </citation>
    <scope>IDENTIFICATION</scope>
</reference>